<dbReference type="GO" id="GO:0004190">
    <property type="term" value="F:aspartic-type endopeptidase activity"/>
    <property type="evidence" value="ECO:0007669"/>
    <property type="project" value="InterPro"/>
</dbReference>
<keyword evidence="1" id="KW-1133">Transmembrane helix</keyword>
<dbReference type="AlphaFoldDB" id="A0A3S8RMK3"/>
<feature type="transmembrane region" description="Helical" evidence="1">
    <location>
        <begin position="94"/>
        <end position="111"/>
    </location>
</feature>
<gene>
    <name evidence="3" type="ORF">EEI45_04980</name>
</gene>
<dbReference type="RefSeq" id="WP_125164913.1">
    <property type="nucleotide sequence ID" value="NZ_CP034234.1"/>
</dbReference>
<evidence type="ECO:0000313" key="3">
    <source>
        <dbReference type="EMBL" id="AZK44184.1"/>
    </source>
</evidence>
<accession>A0A3S8RMK3</accession>
<proteinExistence type="predicted"/>
<evidence type="ECO:0000259" key="2">
    <source>
        <dbReference type="Pfam" id="PF01478"/>
    </source>
</evidence>
<keyword evidence="4" id="KW-1185">Reference proteome</keyword>
<feature type="transmembrane region" description="Helical" evidence="1">
    <location>
        <begin position="7"/>
        <end position="25"/>
    </location>
</feature>
<feature type="transmembrane region" description="Helical" evidence="1">
    <location>
        <begin position="31"/>
        <end position="59"/>
    </location>
</feature>
<sequence length="134" mass="15562">MVIETTNTLLVVILVLLSYFDFKLLKIPKCFIYLIYILRIICPIPITIDNFISSIVFGLPFYLCYRFRASIGYGDVLLIEALCFYSGMQKSIMGIYYMGFVAFFFLCSLILRRQSLEEHYPFVPIISIGFFLAL</sequence>
<organism evidence="3 4">
    <name type="scientific">Erysipelothrix piscisicarius</name>
    <dbReference type="NCBI Taxonomy" id="2485784"/>
    <lineage>
        <taxon>Bacteria</taxon>
        <taxon>Bacillati</taxon>
        <taxon>Bacillota</taxon>
        <taxon>Erysipelotrichia</taxon>
        <taxon>Erysipelotrichales</taxon>
        <taxon>Erysipelotrichaceae</taxon>
        <taxon>Erysipelothrix</taxon>
    </lineage>
</organism>
<name>A0A3S8RMK3_9FIRM</name>
<keyword evidence="1" id="KW-0812">Transmembrane</keyword>
<keyword evidence="1" id="KW-0472">Membrane</keyword>
<dbReference type="EMBL" id="CP034234">
    <property type="protein sequence ID" value="AZK44184.1"/>
    <property type="molecule type" value="Genomic_DNA"/>
</dbReference>
<dbReference type="GO" id="GO:0016020">
    <property type="term" value="C:membrane"/>
    <property type="evidence" value="ECO:0007669"/>
    <property type="project" value="InterPro"/>
</dbReference>
<evidence type="ECO:0000256" key="1">
    <source>
        <dbReference type="SAM" id="Phobius"/>
    </source>
</evidence>
<dbReference type="Gene3D" id="1.20.120.1220">
    <property type="match status" value="1"/>
</dbReference>
<dbReference type="KEGG" id="eri:EEI45_04980"/>
<dbReference type="Pfam" id="PF01478">
    <property type="entry name" value="Peptidase_A24"/>
    <property type="match status" value="1"/>
</dbReference>
<feature type="domain" description="Prepilin type IV endopeptidase peptidase" evidence="2">
    <location>
        <begin position="9"/>
        <end position="105"/>
    </location>
</feature>
<dbReference type="Proteomes" id="UP000278804">
    <property type="component" value="Chromosome"/>
</dbReference>
<protein>
    <recommendedName>
        <fullName evidence="2">Prepilin type IV endopeptidase peptidase domain-containing protein</fullName>
    </recommendedName>
</protein>
<dbReference type="InterPro" id="IPR000045">
    <property type="entry name" value="Prepilin_IV_endopep_pep"/>
</dbReference>
<evidence type="ECO:0000313" key="4">
    <source>
        <dbReference type="Proteomes" id="UP000278804"/>
    </source>
</evidence>
<reference evidence="3 4" key="1">
    <citation type="journal article" date="2020" name="Int. J. Syst. Evol. Microbiol.">
        <title>Description of Erysipelothrix piscisicarius sp. nov., an emergent fish pathogen, and assessment of virulence using a tiger barb (Puntigrus tetrazona) infection model.</title>
        <authorList>
            <person name="Pomaranski E.K."/>
            <person name="Griffin M.J."/>
            <person name="Camus A.C."/>
            <person name="Armwood A.R."/>
            <person name="Shelley J."/>
            <person name="Waldbieser G.C."/>
            <person name="LaFrentz B.R."/>
            <person name="Garcia J.C."/>
            <person name="Yanong R."/>
            <person name="Soto E."/>
        </authorList>
    </citation>
    <scope>NUCLEOTIDE SEQUENCE [LARGE SCALE GENOMIC DNA]</scope>
    <source>
        <strain evidence="3 4">15TAL0474</strain>
    </source>
</reference>